<proteinExistence type="predicted"/>
<dbReference type="Proteomes" id="UP001060085">
    <property type="component" value="Linkage Group LG04"/>
</dbReference>
<evidence type="ECO:0000313" key="1">
    <source>
        <dbReference type="EMBL" id="KAI5666151.1"/>
    </source>
</evidence>
<name>A0ACC0B171_CATRO</name>
<reference evidence="2" key="1">
    <citation type="journal article" date="2023" name="Nat. Plants">
        <title>Single-cell RNA sequencing provides a high-resolution roadmap for understanding the multicellular compartmentation of specialized metabolism.</title>
        <authorList>
            <person name="Sun S."/>
            <person name="Shen X."/>
            <person name="Li Y."/>
            <person name="Li Y."/>
            <person name="Wang S."/>
            <person name="Li R."/>
            <person name="Zhang H."/>
            <person name="Shen G."/>
            <person name="Guo B."/>
            <person name="Wei J."/>
            <person name="Xu J."/>
            <person name="St-Pierre B."/>
            <person name="Chen S."/>
            <person name="Sun C."/>
        </authorList>
    </citation>
    <scope>NUCLEOTIDE SEQUENCE [LARGE SCALE GENOMIC DNA]</scope>
</reference>
<organism evidence="1 2">
    <name type="scientific">Catharanthus roseus</name>
    <name type="common">Madagascar periwinkle</name>
    <name type="synonym">Vinca rosea</name>
    <dbReference type="NCBI Taxonomy" id="4058"/>
    <lineage>
        <taxon>Eukaryota</taxon>
        <taxon>Viridiplantae</taxon>
        <taxon>Streptophyta</taxon>
        <taxon>Embryophyta</taxon>
        <taxon>Tracheophyta</taxon>
        <taxon>Spermatophyta</taxon>
        <taxon>Magnoliopsida</taxon>
        <taxon>eudicotyledons</taxon>
        <taxon>Gunneridae</taxon>
        <taxon>Pentapetalae</taxon>
        <taxon>asterids</taxon>
        <taxon>lamiids</taxon>
        <taxon>Gentianales</taxon>
        <taxon>Apocynaceae</taxon>
        <taxon>Rauvolfioideae</taxon>
        <taxon>Vinceae</taxon>
        <taxon>Catharanthinae</taxon>
        <taxon>Catharanthus</taxon>
    </lineage>
</organism>
<protein>
    <submittedName>
        <fullName evidence="1">Uncharacterized protein</fullName>
    </submittedName>
</protein>
<keyword evidence="2" id="KW-1185">Reference proteome</keyword>
<sequence length="330" mass="36208">MEGENENNGKRVCVTGGTGFVASSLIFKLLQTGYSVNTTLRSFPEKKKDITYLTNLAGASERLQIFNADLDKPDSFGPAIEGCIGVFHVAHPIDFQGKESEEQLTKRAINGTLGILNASINAKTVKKFVYTSSIATVASVNNGQEIVDEMVWSDIDSLQRSNVLAAVYSITKTLTEKTCLEFGEKHGLDVICVLPSCIHGPFLTPTMPGSVVGAMSMIFGYGDLLNLLSIPFVHIDDVVRAHIFLFENPRAKGRYICSATEITMENLAEFLAARYPQYPIIPHCPSESKASKIPKVSSKKLLDIGFNYKYGLDEMFDDAIRCCKEKGILN</sequence>
<evidence type="ECO:0000313" key="2">
    <source>
        <dbReference type="Proteomes" id="UP001060085"/>
    </source>
</evidence>
<dbReference type="EMBL" id="CM044704">
    <property type="protein sequence ID" value="KAI5666151.1"/>
    <property type="molecule type" value="Genomic_DNA"/>
</dbReference>
<gene>
    <name evidence="1" type="ORF">M9H77_16004</name>
</gene>
<comment type="caution">
    <text evidence="1">The sequence shown here is derived from an EMBL/GenBank/DDBJ whole genome shotgun (WGS) entry which is preliminary data.</text>
</comment>
<accession>A0ACC0B171</accession>